<gene>
    <name evidence="2" type="ORF">B7Z01_09505</name>
</gene>
<proteinExistence type="predicted"/>
<evidence type="ECO:0000259" key="1">
    <source>
        <dbReference type="Pfam" id="PF19780"/>
    </source>
</evidence>
<dbReference type="Pfam" id="PF19780">
    <property type="entry name" value="DUF6265"/>
    <property type="match status" value="1"/>
</dbReference>
<dbReference type="EMBL" id="NCEB01000018">
    <property type="protein sequence ID" value="OYX33119.1"/>
    <property type="molecule type" value="Genomic_DNA"/>
</dbReference>
<sequence>MIHAILAAWAIQSAPATIDDLSWMAGYWLSCEGGREVSETWSDPRGGLMAGVTVTVGRSGQGSLEFTRIWPVGDRLAFLAQPSGVPATVFPLIEATANRAVFENPDHDFPQRIVYAREGDTLTGRIEGTADGQAQSMTWTYRAAALNSRCPD</sequence>
<organism evidence="2 3">
    <name type="scientific">Brevundimonas subvibrioides</name>
    <dbReference type="NCBI Taxonomy" id="74313"/>
    <lineage>
        <taxon>Bacteria</taxon>
        <taxon>Pseudomonadati</taxon>
        <taxon>Pseudomonadota</taxon>
        <taxon>Alphaproteobacteria</taxon>
        <taxon>Caulobacterales</taxon>
        <taxon>Caulobacteraceae</taxon>
        <taxon>Brevundimonas</taxon>
    </lineage>
</organism>
<evidence type="ECO:0000313" key="3">
    <source>
        <dbReference type="Proteomes" id="UP000215595"/>
    </source>
</evidence>
<name>A0A258FLX1_9CAUL</name>
<feature type="domain" description="DUF6265" evidence="1">
    <location>
        <begin position="22"/>
        <end position="127"/>
    </location>
</feature>
<accession>A0A258FLX1</accession>
<protein>
    <recommendedName>
        <fullName evidence="1">DUF6265 domain-containing protein</fullName>
    </recommendedName>
</protein>
<dbReference type="InterPro" id="IPR046232">
    <property type="entry name" value="DUF6265"/>
</dbReference>
<evidence type="ECO:0000313" key="2">
    <source>
        <dbReference type="EMBL" id="OYX33119.1"/>
    </source>
</evidence>
<dbReference type="AlphaFoldDB" id="A0A258FLX1"/>
<comment type="caution">
    <text evidence="2">The sequence shown here is derived from an EMBL/GenBank/DDBJ whole genome shotgun (WGS) entry which is preliminary data.</text>
</comment>
<reference evidence="2 3" key="1">
    <citation type="submission" date="2017-03" db="EMBL/GenBank/DDBJ databases">
        <title>Lifting the veil on microbial sulfur biogeochemistry in mining wastewaters.</title>
        <authorList>
            <person name="Kantor R.S."/>
            <person name="Colenbrander Nelson T."/>
            <person name="Marshall S."/>
            <person name="Bennett D."/>
            <person name="Apte S."/>
            <person name="Camacho D."/>
            <person name="Thomas B.C."/>
            <person name="Warren L.A."/>
            <person name="Banfield J.F."/>
        </authorList>
    </citation>
    <scope>NUCLEOTIDE SEQUENCE [LARGE SCALE GENOMIC DNA]</scope>
    <source>
        <strain evidence="2">32-69-9</strain>
    </source>
</reference>
<dbReference type="Proteomes" id="UP000215595">
    <property type="component" value="Unassembled WGS sequence"/>
</dbReference>